<dbReference type="CDD" id="cd00190">
    <property type="entry name" value="Tryp_SPc"/>
    <property type="match status" value="1"/>
</dbReference>
<comment type="similarity">
    <text evidence="1">Belongs to the peptidase S1 family.</text>
</comment>
<proteinExistence type="inferred from homology"/>
<dbReference type="GO" id="GO:0006508">
    <property type="term" value="P:proteolysis"/>
    <property type="evidence" value="ECO:0007669"/>
    <property type="project" value="UniProtKB-KW"/>
</dbReference>
<dbReference type="InterPro" id="IPR001314">
    <property type="entry name" value="Peptidase_S1A"/>
</dbReference>
<feature type="chain" id="PRO_5038316076" evidence="6">
    <location>
        <begin position="25"/>
        <end position="248"/>
    </location>
</feature>
<feature type="domain" description="Peptidase S1" evidence="7">
    <location>
        <begin position="25"/>
        <end position="244"/>
    </location>
</feature>
<dbReference type="EnsemblMetazoa" id="SSS_3523s_mrna">
    <property type="protein sequence ID" value="KAF7488003.1"/>
    <property type="gene ID" value="SSS_3523"/>
</dbReference>
<keyword evidence="4" id="KW-0720">Serine protease</keyword>
<evidence type="ECO:0000256" key="2">
    <source>
        <dbReference type="ARBA" id="ARBA00022670"/>
    </source>
</evidence>
<evidence type="ECO:0000256" key="5">
    <source>
        <dbReference type="ARBA" id="ARBA00023157"/>
    </source>
</evidence>
<dbReference type="InterPro" id="IPR009003">
    <property type="entry name" value="Peptidase_S1_PA"/>
</dbReference>
<evidence type="ECO:0000313" key="9">
    <source>
        <dbReference type="EnsemblMetazoa" id="KAF7488003.1"/>
    </source>
</evidence>
<dbReference type="Gene3D" id="2.40.10.10">
    <property type="entry name" value="Trypsin-like serine proteases"/>
    <property type="match status" value="1"/>
</dbReference>
<dbReference type="Pfam" id="PF00089">
    <property type="entry name" value="Trypsin"/>
    <property type="match status" value="1"/>
</dbReference>
<keyword evidence="3" id="KW-0378">Hydrolase</keyword>
<dbReference type="InterPro" id="IPR043504">
    <property type="entry name" value="Peptidase_S1_PA_chymotrypsin"/>
</dbReference>
<dbReference type="InterPro" id="IPR050430">
    <property type="entry name" value="Peptidase_S1"/>
</dbReference>
<evidence type="ECO:0000313" key="8">
    <source>
        <dbReference type="EMBL" id="KAF7488003.1"/>
    </source>
</evidence>
<dbReference type="PRINTS" id="PR00722">
    <property type="entry name" value="CHYMOTRYPSIN"/>
</dbReference>
<feature type="signal peptide" evidence="6">
    <location>
        <begin position="1"/>
        <end position="24"/>
    </location>
</feature>
<reference evidence="10" key="1">
    <citation type="journal article" date="2020" name="PLoS Negl. Trop. Dis.">
        <title>High-quality nuclear genome for Sarcoptes scabiei-A critical resource for a neglected parasite.</title>
        <authorList>
            <person name="Korhonen P.K."/>
            <person name="Gasser R.B."/>
            <person name="Ma G."/>
            <person name="Wang T."/>
            <person name="Stroehlein A.J."/>
            <person name="Young N.D."/>
            <person name="Ang C.S."/>
            <person name="Fernando D.D."/>
            <person name="Lu H.C."/>
            <person name="Taylor S."/>
            <person name="Reynolds S.L."/>
            <person name="Mofiz E."/>
            <person name="Najaraj S.H."/>
            <person name="Gowda H."/>
            <person name="Madugundu A."/>
            <person name="Renuse S."/>
            <person name="Holt D."/>
            <person name="Pandey A."/>
            <person name="Papenfuss A.T."/>
            <person name="Fischer K."/>
        </authorList>
    </citation>
    <scope>NUCLEOTIDE SEQUENCE [LARGE SCALE GENOMIC DNA]</scope>
</reference>
<gene>
    <name evidence="8" type="ORF">SSS_3523</name>
</gene>
<dbReference type="Proteomes" id="UP000070412">
    <property type="component" value="Unassembled WGS sequence"/>
</dbReference>
<reference evidence="8" key="2">
    <citation type="submission" date="2020-01" db="EMBL/GenBank/DDBJ databases">
        <authorList>
            <person name="Korhonen P.K.K."/>
            <person name="Guangxu M.G."/>
            <person name="Wang T.W."/>
            <person name="Stroehlein A.J.S."/>
            <person name="Young N.D."/>
            <person name="Ang C.-S.A."/>
            <person name="Fernando D.W.F."/>
            <person name="Lu H.L."/>
            <person name="Taylor S.T."/>
            <person name="Ehtesham M.E.M."/>
            <person name="Najaraj S.H.N."/>
            <person name="Harsha G.H.G."/>
            <person name="Madugundu A.M."/>
            <person name="Renuse S.R."/>
            <person name="Holt D.H."/>
            <person name="Pandey A.P."/>
            <person name="Papenfuss A.P."/>
            <person name="Gasser R.B.G."/>
            <person name="Fischer K.F."/>
        </authorList>
    </citation>
    <scope>NUCLEOTIDE SEQUENCE</scope>
    <source>
        <strain evidence="8">SSS_KF_BRIS2020</strain>
    </source>
</reference>
<dbReference type="PANTHER" id="PTHR24276">
    <property type="entry name" value="POLYSERASE-RELATED"/>
    <property type="match status" value="1"/>
</dbReference>
<dbReference type="SUPFAM" id="SSF50494">
    <property type="entry name" value="Trypsin-like serine proteases"/>
    <property type="match status" value="1"/>
</dbReference>
<protein>
    <submittedName>
        <fullName evidence="8">Mite allergen Der p 3</fullName>
    </submittedName>
</protein>
<evidence type="ECO:0000259" key="7">
    <source>
        <dbReference type="PROSITE" id="PS50240"/>
    </source>
</evidence>
<evidence type="ECO:0000256" key="3">
    <source>
        <dbReference type="ARBA" id="ARBA00022801"/>
    </source>
</evidence>
<dbReference type="SMART" id="SM00020">
    <property type="entry name" value="Tryp_SPc"/>
    <property type="match status" value="1"/>
</dbReference>
<dbReference type="GO" id="GO:0004252">
    <property type="term" value="F:serine-type endopeptidase activity"/>
    <property type="evidence" value="ECO:0007669"/>
    <property type="project" value="InterPro"/>
</dbReference>
<sequence length="248" mass="27579">MHSYWYRLLALIALMILFLQGSQAIRNGKEINIEEAPWTVGIWVYRENTTDVCTGSILTENFVVTAAQCVWTVAFDHINIQYGSSNLWSDPGKGIVYVKNVSFLRYRPDTMSNNIALLETQKPMMLDNVTAQAINLPDLEYDPMIDSMVYVSGFGGDKSFPEGHQLMAANFTVKDREECRVSLQEFCAMGEGGAFLEKGDEGDPAVQNNTLVGVATYQPTRSTDLPAIFTKVGSFVIWIVSIIGPNRA</sequence>
<keyword evidence="5" id="KW-1015">Disulfide bond</keyword>
<evidence type="ECO:0000256" key="6">
    <source>
        <dbReference type="SAM" id="SignalP"/>
    </source>
</evidence>
<keyword evidence="2" id="KW-0645">Protease</keyword>
<dbReference type="AlphaFoldDB" id="A0A834R608"/>
<reference evidence="9" key="3">
    <citation type="submission" date="2022-06" db="UniProtKB">
        <authorList>
            <consortium name="EnsemblMetazoa"/>
        </authorList>
    </citation>
    <scope>IDENTIFICATION</scope>
</reference>
<keyword evidence="10" id="KW-1185">Reference proteome</keyword>
<dbReference type="EMBL" id="WVUK01000066">
    <property type="protein sequence ID" value="KAF7488003.1"/>
    <property type="molecule type" value="Genomic_DNA"/>
</dbReference>
<dbReference type="OrthoDB" id="10051896at2759"/>
<dbReference type="PANTHER" id="PTHR24276:SF98">
    <property type="entry name" value="FI18310P1-RELATED"/>
    <property type="match status" value="1"/>
</dbReference>
<dbReference type="PROSITE" id="PS50240">
    <property type="entry name" value="TRYPSIN_DOM"/>
    <property type="match status" value="1"/>
</dbReference>
<dbReference type="InterPro" id="IPR001254">
    <property type="entry name" value="Trypsin_dom"/>
</dbReference>
<accession>A0A834R608</accession>
<evidence type="ECO:0000256" key="1">
    <source>
        <dbReference type="ARBA" id="ARBA00007664"/>
    </source>
</evidence>
<evidence type="ECO:0000313" key="10">
    <source>
        <dbReference type="Proteomes" id="UP000070412"/>
    </source>
</evidence>
<evidence type="ECO:0000256" key="4">
    <source>
        <dbReference type="ARBA" id="ARBA00022825"/>
    </source>
</evidence>
<organism evidence="8">
    <name type="scientific">Sarcoptes scabiei</name>
    <name type="common">Itch mite</name>
    <name type="synonym">Acarus scabiei</name>
    <dbReference type="NCBI Taxonomy" id="52283"/>
    <lineage>
        <taxon>Eukaryota</taxon>
        <taxon>Metazoa</taxon>
        <taxon>Ecdysozoa</taxon>
        <taxon>Arthropoda</taxon>
        <taxon>Chelicerata</taxon>
        <taxon>Arachnida</taxon>
        <taxon>Acari</taxon>
        <taxon>Acariformes</taxon>
        <taxon>Sarcoptiformes</taxon>
        <taxon>Astigmata</taxon>
        <taxon>Psoroptidia</taxon>
        <taxon>Sarcoptoidea</taxon>
        <taxon>Sarcoptidae</taxon>
        <taxon>Sarcoptinae</taxon>
        <taxon>Sarcoptes</taxon>
    </lineage>
</organism>
<keyword evidence="6" id="KW-0732">Signal</keyword>
<name>A0A834R608_SARSC</name>